<keyword evidence="3" id="KW-1185">Reference proteome</keyword>
<dbReference type="Pfam" id="PF14433">
    <property type="entry name" value="SUKH-3"/>
    <property type="match status" value="1"/>
</dbReference>
<dbReference type="InterPro" id="IPR025850">
    <property type="entry name" value="SUKH-3"/>
</dbReference>
<dbReference type="RefSeq" id="WP_207124623.1">
    <property type="nucleotide sequence ID" value="NZ_BOPO01000031.1"/>
</dbReference>
<reference evidence="3" key="1">
    <citation type="journal article" date="2021" name="Int. J. Syst. Evol. Microbiol.">
        <title>Actinocatenispora comari sp. nov., an endophytic actinomycete isolated from aerial parts of Comarum salesowianum.</title>
        <authorList>
            <person name="Oyunbileg N."/>
            <person name="Iizaka Y."/>
            <person name="Hamada M."/>
            <person name="Davaapurev B.O."/>
            <person name="Fukumoto A."/>
            <person name="Tsetseg B."/>
            <person name="Kato F."/>
            <person name="Tamura T."/>
            <person name="Batkhuu J."/>
            <person name="Anzai Y."/>
        </authorList>
    </citation>
    <scope>NUCLEOTIDE SEQUENCE [LARGE SCALE GENOMIC DNA]</scope>
    <source>
        <strain evidence="3">NUM-2625</strain>
    </source>
</reference>
<proteinExistence type="predicted"/>
<dbReference type="AlphaFoldDB" id="A0A8J4ADT5"/>
<dbReference type="Proteomes" id="UP000614996">
    <property type="component" value="Unassembled WGS sequence"/>
</dbReference>
<evidence type="ECO:0008006" key="4">
    <source>
        <dbReference type="Google" id="ProtNLM"/>
    </source>
</evidence>
<accession>A0A8J4ADT5</accession>
<evidence type="ECO:0000256" key="1">
    <source>
        <dbReference type="SAM" id="MobiDB-lite"/>
    </source>
</evidence>
<dbReference type="EMBL" id="BOPO01000031">
    <property type="protein sequence ID" value="GIL26853.1"/>
    <property type="molecule type" value="Genomic_DNA"/>
</dbReference>
<sequence>MTARFSRAAEAVLRDAGWTPGRDVSTATAEAIRRTEQRVGAGGARLRSFAAAVAALNEFGGLAVVPKEPGVDHVPQPFAFDPLLAPVCAETLADVATVLGVPLYPLGVEGDLAALLAIDERGRVFSIDYTGEWFLGATTDAAIETLVTGRRPPRLRDDGTWPDPAGTDEPPGRSAR</sequence>
<feature type="region of interest" description="Disordered" evidence="1">
    <location>
        <begin position="149"/>
        <end position="176"/>
    </location>
</feature>
<gene>
    <name evidence="2" type="ORF">NUM_21070</name>
</gene>
<comment type="caution">
    <text evidence="2">The sequence shown here is derived from an EMBL/GenBank/DDBJ whole genome shotgun (WGS) entry which is preliminary data.</text>
</comment>
<protein>
    <recommendedName>
        <fullName evidence="4">SUKH-3 domain containing protein</fullName>
    </recommendedName>
</protein>
<name>A0A8J4ADT5_9ACTN</name>
<evidence type="ECO:0000313" key="3">
    <source>
        <dbReference type="Proteomes" id="UP000614996"/>
    </source>
</evidence>
<evidence type="ECO:0000313" key="2">
    <source>
        <dbReference type="EMBL" id="GIL26853.1"/>
    </source>
</evidence>
<organism evidence="2 3">
    <name type="scientific">Actinocatenispora comari</name>
    <dbReference type="NCBI Taxonomy" id="2807577"/>
    <lineage>
        <taxon>Bacteria</taxon>
        <taxon>Bacillati</taxon>
        <taxon>Actinomycetota</taxon>
        <taxon>Actinomycetes</taxon>
        <taxon>Micromonosporales</taxon>
        <taxon>Micromonosporaceae</taxon>
        <taxon>Actinocatenispora</taxon>
    </lineage>
</organism>